<organism evidence="8 9">
    <name type="scientific">Geodermatophilus ruber</name>
    <dbReference type="NCBI Taxonomy" id="504800"/>
    <lineage>
        <taxon>Bacteria</taxon>
        <taxon>Bacillati</taxon>
        <taxon>Actinomycetota</taxon>
        <taxon>Actinomycetes</taxon>
        <taxon>Geodermatophilales</taxon>
        <taxon>Geodermatophilaceae</taxon>
        <taxon>Geodermatophilus</taxon>
    </lineage>
</organism>
<gene>
    <name evidence="8" type="ORF">SAMN04488085_101200</name>
</gene>
<dbReference type="InParanoid" id="A0A1I3YU31"/>
<dbReference type="InterPro" id="IPR052027">
    <property type="entry name" value="PspC"/>
</dbReference>
<keyword evidence="4 6" id="KW-1133">Transmembrane helix</keyword>
<dbReference type="PANTHER" id="PTHR33885:SF3">
    <property type="entry name" value="PHAGE SHOCK PROTEIN C"/>
    <property type="match status" value="1"/>
</dbReference>
<evidence type="ECO:0000313" key="8">
    <source>
        <dbReference type="EMBL" id="SFK35295.1"/>
    </source>
</evidence>
<dbReference type="STRING" id="504800.SAMN04488085_101200"/>
<evidence type="ECO:0000256" key="3">
    <source>
        <dbReference type="ARBA" id="ARBA00022692"/>
    </source>
</evidence>
<protein>
    <submittedName>
        <fullName evidence="8">Phage shock protein C (PspC) family protein</fullName>
    </submittedName>
</protein>
<keyword evidence="9" id="KW-1185">Reference proteome</keyword>
<name>A0A1I3YU31_9ACTN</name>
<comment type="subcellular location">
    <subcellularLocation>
        <location evidence="1">Cell membrane</location>
        <topology evidence="1">Single-pass membrane protein</topology>
    </subcellularLocation>
</comment>
<dbReference type="GO" id="GO:0005886">
    <property type="term" value="C:plasma membrane"/>
    <property type="evidence" value="ECO:0007669"/>
    <property type="project" value="UniProtKB-SubCell"/>
</dbReference>
<evidence type="ECO:0000313" key="9">
    <source>
        <dbReference type="Proteomes" id="UP000199152"/>
    </source>
</evidence>
<dbReference type="Proteomes" id="UP000199152">
    <property type="component" value="Unassembled WGS sequence"/>
</dbReference>
<feature type="domain" description="Phage shock protein PspC N-terminal" evidence="7">
    <location>
        <begin position="9"/>
        <end position="64"/>
    </location>
</feature>
<accession>A0A1I3YU31</accession>
<dbReference type="InterPro" id="IPR007168">
    <property type="entry name" value="Phageshock_PspC_N"/>
</dbReference>
<dbReference type="AlphaFoldDB" id="A0A1I3YU31"/>
<keyword evidence="2" id="KW-1003">Cell membrane</keyword>
<feature type="transmembrane region" description="Helical" evidence="6">
    <location>
        <begin position="41"/>
        <end position="62"/>
    </location>
</feature>
<dbReference type="Pfam" id="PF04024">
    <property type="entry name" value="PspC"/>
    <property type="match status" value="1"/>
</dbReference>
<evidence type="ECO:0000256" key="4">
    <source>
        <dbReference type="ARBA" id="ARBA00022989"/>
    </source>
</evidence>
<keyword evidence="3 6" id="KW-0812">Transmembrane</keyword>
<reference evidence="8 9" key="1">
    <citation type="submission" date="2016-10" db="EMBL/GenBank/DDBJ databases">
        <authorList>
            <person name="de Groot N.N."/>
        </authorList>
    </citation>
    <scope>NUCLEOTIDE SEQUENCE [LARGE SCALE GENOMIC DNA]</scope>
    <source>
        <strain evidence="8 9">DSM 45317</strain>
    </source>
</reference>
<evidence type="ECO:0000256" key="1">
    <source>
        <dbReference type="ARBA" id="ARBA00004162"/>
    </source>
</evidence>
<evidence type="ECO:0000256" key="2">
    <source>
        <dbReference type="ARBA" id="ARBA00022475"/>
    </source>
</evidence>
<dbReference type="PANTHER" id="PTHR33885">
    <property type="entry name" value="PHAGE SHOCK PROTEIN C"/>
    <property type="match status" value="1"/>
</dbReference>
<keyword evidence="5 6" id="KW-0472">Membrane</keyword>
<dbReference type="RefSeq" id="WP_091319987.1">
    <property type="nucleotide sequence ID" value="NZ_FOSW01000001.1"/>
</dbReference>
<sequence length="67" mass="7444">MTSPARRPPLRRDTRHRVIAGVCAGLARRYGLSVTALRLAFVLSCILPGPQFIAYLLLWVLIPADSR</sequence>
<dbReference type="EMBL" id="FOSW01000001">
    <property type="protein sequence ID" value="SFK35295.1"/>
    <property type="molecule type" value="Genomic_DNA"/>
</dbReference>
<proteinExistence type="predicted"/>
<dbReference type="OrthoDB" id="7359894at2"/>
<evidence type="ECO:0000256" key="6">
    <source>
        <dbReference type="SAM" id="Phobius"/>
    </source>
</evidence>
<evidence type="ECO:0000259" key="7">
    <source>
        <dbReference type="Pfam" id="PF04024"/>
    </source>
</evidence>
<evidence type="ECO:0000256" key="5">
    <source>
        <dbReference type="ARBA" id="ARBA00023136"/>
    </source>
</evidence>